<evidence type="ECO:0000313" key="3">
    <source>
        <dbReference type="EMBL" id="AXB41304.1"/>
    </source>
</evidence>
<feature type="transmembrane region" description="Helical" evidence="1">
    <location>
        <begin position="572"/>
        <end position="591"/>
    </location>
</feature>
<proteinExistence type="predicted"/>
<dbReference type="NCBIfam" id="TIGR02675">
    <property type="entry name" value="tape_meas_nterm"/>
    <property type="match status" value="1"/>
</dbReference>
<dbReference type="RefSeq" id="WP_113690576.1">
    <property type="nucleotide sequence ID" value="NZ_CP015163.1"/>
</dbReference>
<dbReference type="EMBL" id="CP015163">
    <property type="protein sequence ID" value="AXB41304.1"/>
    <property type="molecule type" value="Genomic_DNA"/>
</dbReference>
<evidence type="ECO:0000259" key="2">
    <source>
        <dbReference type="Pfam" id="PF20155"/>
    </source>
</evidence>
<keyword evidence="1" id="KW-0472">Membrane</keyword>
<feature type="transmembrane region" description="Helical" evidence="1">
    <location>
        <begin position="534"/>
        <end position="566"/>
    </location>
</feature>
<dbReference type="KEGG" id="aab:A4R43_01205"/>
<dbReference type="SUPFAM" id="SSF54001">
    <property type="entry name" value="Cysteine proteinases"/>
    <property type="match status" value="1"/>
</dbReference>
<feature type="transmembrane region" description="Helical" evidence="1">
    <location>
        <begin position="624"/>
        <end position="643"/>
    </location>
</feature>
<feature type="transmembrane region" description="Helical" evidence="1">
    <location>
        <begin position="683"/>
        <end position="707"/>
    </location>
</feature>
<evidence type="ECO:0000256" key="1">
    <source>
        <dbReference type="SAM" id="Phobius"/>
    </source>
</evidence>
<dbReference type="Gene3D" id="1.10.530.10">
    <property type="match status" value="1"/>
</dbReference>
<name>A0A344KZT0_9PSEU</name>
<dbReference type="InterPro" id="IPR038765">
    <property type="entry name" value="Papain-like_cys_pep_sf"/>
</dbReference>
<feature type="domain" description="Tape measure protein N-terminal" evidence="2">
    <location>
        <begin position="195"/>
        <end position="388"/>
    </location>
</feature>
<feature type="transmembrane region" description="Helical" evidence="1">
    <location>
        <begin position="650"/>
        <end position="677"/>
    </location>
</feature>
<sequence>MAYSAGAAYVQLLPTLRGFGSSAASQINSQLANVGGPAGQRVGRNLGEGADTGLSATLTRLRGRFEEVSRSGSDSMSRLARGTAPVLDQLAKVSPVLGRVRDGFQSGQVAASAFSGAAGSVGGHLRTITDATGRVGAGFGSMATLSESALSRTGSAINRGLLAPVRGASTILAGYGLTAGTVFTGAGVAAVAMGVKFAASQEQAEMAFTTMLGSAQKAQAFVAQLQDFAAKTPFDLPSVTTGAQRLMAFGFAAKDVLPTLTAIGDAVAGMGGSAEQINQVVLAVGQMSAKGKVQGDEILQLTEAGIPALRILANQFGVTTAAMQDMISKGLVSSADAIPKLMSGIEQGTRGAAGETQAFAGMMANQATTLNGIWSNFTDNLNKALGQLVTPALPAIKSGLAVLSDGLGALPALIARFQEAARPVGAVAGAAFRDLGAFITGSVVPALRNLWTAVQPVAVIVGGALLAALRATGQLLREVVGPALVVVSGWLRPLMPVIVGIAAAFLAWYAVAAAVSAVTKAVELVRGAILAVRIAWTLLSLAFTASPIGLIIALVAGLVAGIIYAWNNFEGFRNVVLTVWEAIQTAALWAWNNALKPAFDGIVTAAQAVGSAAVWLWQNAIVPAFNAIVSAVQAVGAAANWLWQNVFSPVFNFISVVVQHVAAILFTVLIGPAILLFRALAAAVMWLWTNAVQPVFTFIGQIVAWAWNTIIKPYLDAWVWVLTQVGNGFVWLWNNAIKPAWDGLVAGISWAWTNLLKPTFDGFVWVIGQIGDFFVWLWNVAVRPAWDGLVAGVSWAWANVLRPALDGLGIAVRAVGDFFGWLWNSAVKPAWNALTGALQWAWDNVIRPVFDFFKGAVDKIGDAFTSMKDIVKGVFDSVVEFVKKPIQVVIDVVWNNGLRQVYNTAADLLPGVEPLPELRLAGGGVVPGYAPGRDVVPAVLSPGEAVLVPELVRAIGARNILAANAKAMQGRAFARGGIVARFADGGIVGAAPDPSATITPSATSLTADQAAMEATDAAAAALAATLDTVLAPALAAVELHIGTLLVQANAGLTVSTNKLRDDQAAAWTAVAATVASAGNAIAARNNTLHGQLNASWAAIAASVWASVNNQGNAFGSLQSGLNAVRGAVSFTAGWVHDRFLEMQGHAANPVRWILQWPFNAGLVAAWNRLNADFALNKAIGPVPLAFALGGSVPGAGTGDTVPAMLTPGEYVLPVDVVDRWGLDNIRAAHLAALRDDFPGLEGMFGPDLRLAQRVRGYADGGLVADTGSQVNAAVLRAQQFARQFHGRTYKWAGVGPDGFDCSGFMSAITNVLRGESPHKRRFTTASFAAGPVDGFVRGLSSAFAIGVKQGNPGHMAGTLGGVNVESGGPKNQTSYGPPAAGADSPQFTAQFSLPVVGGRFVPGGGGGVDVGQLVNEAFANTYRLIGDIGRTFPGNLMAAQGSGIATQAADRVKQFAMDKIAALYATTSASAGSPEVVAAVRAVAARFGWGTGPQWDALNWVIGRESGWNPAAANPRSSARGLFQKMTSVHGPLEATPAGQAEWGLNYIRSRYVDPVGAQRFWQQHGWYDEGGWLPPGMSTVYNGTGKPEAVFTAEQFDAISRAVDRPDQPHITVYARTDADPEHIAHSVDRHLALGARL</sequence>
<gene>
    <name evidence="3" type="ORF">A4R43_01205</name>
</gene>
<protein>
    <recommendedName>
        <fullName evidence="2">Tape measure protein N-terminal domain-containing protein</fullName>
    </recommendedName>
</protein>
<keyword evidence="4" id="KW-1185">Reference proteome</keyword>
<dbReference type="Gene3D" id="3.90.1720.10">
    <property type="entry name" value="endopeptidase domain like (from Nostoc punctiforme)"/>
    <property type="match status" value="1"/>
</dbReference>
<dbReference type="PANTHER" id="PTHR38812:SF2">
    <property type="entry name" value="MU-LIKE PROPHAGE FLUMU PROTEIN GP42"/>
    <property type="match status" value="1"/>
</dbReference>
<evidence type="ECO:0000313" key="4">
    <source>
        <dbReference type="Proteomes" id="UP000250434"/>
    </source>
</evidence>
<feature type="transmembrane region" description="Helical" evidence="1">
    <location>
        <begin position="497"/>
        <end position="522"/>
    </location>
</feature>
<dbReference type="InterPro" id="IPR013491">
    <property type="entry name" value="Tape_meas_N"/>
</dbReference>
<dbReference type="InterPro" id="IPR053058">
    <property type="entry name" value="Mulikevirus_tape_measure"/>
</dbReference>
<accession>A0A344KZT0</accession>
<dbReference type="Proteomes" id="UP000250434">
    <property type="component" value="Chromosome"/>
</dbReference>
<reference evidence="3 4" key="1">
    <citation type="submission" date="2016-04" db="EMBL/GenBank/DDBJ databases">
        <title>Complete genome sequence and analysis of deep-sea sediment isolate, Amycolatopsis sp. WP1.</title>
        <authorList>
            <person name="Wang H."/>
            <person name="Chen S."/>
            <person name="Wu Q."/>
        </authorList>
    </citation>
    <scope>NUCLEOTIDE SEQUENCE [LARGE SCALE GENOMIC DNA]</scope>
    <source>
        <strain evidence="3 4">WP1</strain>
    </source>
</reference>
<dbReference type="OrthoDB" id="3765294at2"/>
<organism evidence="3 4">
    <name type="scientific">Amycolatopsis albispora</name>
    <dbReference type="NCBI Taxonomy" id="1804986"/>
    <lineage>
        <taxon>Bacteria</taxon>
        <taxon>Bacillati</taxon>
        <taxon>Actinomycetota</taxon>
        <taxon>Actinomycetes</taxon>
        <taxon>Pseudonocardiales</taxon>
        <taxon>Pseudonocardiaceae</taxon>
        <taxon>Amycolatopsis</taxon>
    </lineage>
</organism>
<keyword evidence="1" id="KW-0812">Transmembrane</keyword>
<dbReference type="Pfam" id="PF20155">
    <property type="entry name" value="TMP_3"/>
    <property type="match status" value="1"/>
</dbReference>
<dbReference type="PANTHER" id="PTHR38812">
    <property type="entry name" value="MU-LIKE PROPHAGE FLUMU PROTEIN GP42"/>
    <property type="match status" value="1"/>
</dbReference>
<keyword evidence="1" id="KW-1133">Transmembrane helix</keyword>